<feature type="binding site" evidence="6">
    <location>
        <position position="204"/>
    </location>
    <ligand>
        <name>FAD</name>
        <dbReference type="ChEBI" id="CHEBI:57692"/>
    </ligand>
</feature>
<dbReference type="OrthoDB" id="1715808at2759"/>
<dbReference type="InterPro" id="IPR014729">
    <property type="entry name" value="Rossmann-like_a/b/a_fold"/>
</dbReference>
<dbReference type="SUPFAM" id="SSF52402">
    <property type="entry name" value="Adenine nucleotide alpha hydrolases-like"/>
    <property type="match status" value="1"/>
</dbReference>
<evidence type="ECO:0000259" key="7">
    <source>
        <dbReference type="SMART" id="SM00893"/>
    </source>
</evidence>
<dbReference type="FunFam" id="3.40.50.1220:FF:000001">
    <property type="entry name" value="Electron transfer flavoprotein, alpha subunit"/>
    <property type="match status" value="1"/>
</dbReference>
<feature type="binding site" evidence="6">
    <location>
        <position position="281"/>
    </location>
    <ligand>
        <name>FAD</name>
        <dbReference type="ChEBI" id="CHEBI:57692"/>
    </ligand>
</feature>
<feature type="binding site" evidence="6">
    <location>
        <begin position="229"/>
        <end position="230"/>
    </location>
    <ligand>
        <name>FAD</name>
        <dbReference type="ChEBI" id="CHEBI:57692"/>
    </ligand>
</feature>
<dbReference type="Proteomes" id="UP000247409">
    <property type="component" value="Unassembled WGS sequence"/>
</dbReference>
<evidence type="ECO:0000256" key="6">
    <source>
        <dbReference type="PIRSR" id="PIRSR000089-1"/>
    </source>
</evidence>
<organism evidence="8 9">
    <name type="scientific">Gracilariopsis chorda</name>
    <dbReference type="NCBI Taxonomy" id="448386"/>
    <lineage>
        <taxon>Eukaryota</taxon>
        <taxon>Rhodophyta</taxon>
        <taxon>Florideophyceae</taxon>
        <taxon>Rhodymeniophycidae</taxon>
        <taxon>Gracilariales</taxon>
        <taxon>Gracilariaceae</taxon>
        <taxon>Gracilariopsis</taxon>
    </lineage>
</organism>
<gene>
    <name evidence="8" type="ORF">BWQ96_07376</name>
</gene>
<feature type="binding site" evidence="6">
    <location>
        <begin position="260"/>
        <end position="267"/>
    </location>
    <ligand>
        <name>FAD</name>
        <dbReference type="ChEBI" id="CHEBI:57692"/>
    </ligand>
</feature>
<feature type="domain" description="Electron transfer flavoprotein alpha/beta-subunit N-terminal" evidence="7">
    <location>
        <begin position="6"/>
        <end position="184"/>
    </location>
</feature>
<keyword evidence="5" id="KW-0249">Electron transport</keyword>
<comment type="subcellular location">
    <subcellularLocation>
        <location evidence="1 5">Mitochondrion matrix</location>
    </subcellularLocation>
</comment>
<evidence type="ECO:0000313" key="9">
    <source>
        <dbReference type="Proteomes" id="UP000247409"/>
    </source>
</evidence>
<evidence type="ECO:0000313" key="8">
    <source>
        <dbReference type="EMBL" id="PXF42929.1"/>
    </source>
</evidence>
<dbReference type="InterPro" id="IPR014731">
    <property type="entry name" value="ETF_asu_C"/>
</dbReference>
<dbReference type="Pfam" id="PF01012">
    <property type="entry name" value="ETF"/>
    <property type="match status" value="1"/>
</dbReference>
<dbReference type="PANTHER" id="PTHR43153:SF1">
    <property type="entry name" value="ELECTRON TRANSFER FLAVOPROTEIN SUBUNIT ALPHA, MITOCHONDRIAL"/>
    <property type="match status" value="1"/>
</dbReference>
<keyword evidence="3 5" id="KW-0285">Flavoprotein</keyword>
<evidence type="ECO:0000256" key="5">
    <source>
        <dbReference type="PIRNR" id="PIRNR000089"/>
    </source>
</evidence>
<dbReference type="STRING" id="448386.A0A2V3ILJ0"/>
<dbReference type="Gene3D" id="3.40.50.620">
    <property type="entry name" value="HUPs"/>
    <property type="match status" value="1"/>
</dbReference>
<keyword evidence="5" id="KW-0496">Mitochondrion</keyword>
<sequence length="319" mass="33345">MSATTALVVGDSASQAVRSAIRAAKACVGAGKIDLLLIGKGANSGAASASKWNGVSTVYYAEGETPCTAESATPVIRERVSAKDYRYVIATANSFGKNVLPRLAGVLGVSALSDIIEVVESNVFVRPIYAGNALATVKSNDEVKVLTVRPTAFEPIEDSSEGLAEIVKVQIPADGVQSRWLGQEATENTRPDLTTADVVIAGGRGLKNKDNFKMLEEMADELGGAVGATRAAVDSGFVPNDMQVGQTGKVVAPQLYIGIGLSGAIQHLAGMKDSKTIVAINKDADAPIFQIADYGLVADLFEAVPELLQKIKELPKRAE</sequence>
<name>A0A2V3ILJ0_9FLOR</name>
<dbReference type="GO" id="GO:0009055">
    <property type="term" value="F:electron transfer activity"/>
    <property type="evidence" value="ECO:0007669"/>
    <property type="project" value="InterPro"/>
</dbReference>
<evidence type="ECO:0000256" key="3">
    <source>
        <dbReference type="ARBA" id="ARBA00022630"/>
    </source>
</evidence>
<comment type="cofactor">
    <cofactor evidence="5 6">
        <name>FAD</name>
        <dbReference type="ChEBI" id="CHEBI:57692"/>
    </cofactor>
    <text evidence="5 6">Binds 1 FAD per dimer.</text>
</comment>
<dbReference type="CDD" id="cd01715">
    <property type="entry name" value="ETF_alpha"/>
    <property type="match status" value="1"/>
</dbReference>
<dbReference type="PIRSF" id="PIRSF000089">
    <property type="entry name" value="Electra_flavoP_a"/>
    <property type="match status" value="1"/>
</dbReference>
<accession>A0A2V3ILJ0</accession>
<keyword evidence="5" id="KW-0813">Transport</keyword>
<protein>
    <recommendedName>
        <fullName evidence="5">Electron transfer flavoprotein subunit alpha</fullName>
        <shortName evidence="5">Alpha-ETF</shortName>
    </recommendedName>
</protein>
<reference evidence="8 9" key="1">
    <citation type="journal article" date="2018" name="Mol. Biol. Evol.">
        <title>Analysis of the draft genome of the red seaweed Gracilariopsis chorda provides insights into genome size evolution in Rhodophyta.</title>
        <authorList>
            <person name="Lee J."/>
            <person name="Yang E.C."/>
            <person name="Graf L."/>
            <person name="Yang J.H."/>
            <person name="Qiu H."/>
            <person name="Zel Zion U."/>
            <person name="Chan C.X."/>
            <person name="Stephens T.G."/>
            <person name="Weber A.P.M."/>
            <person name="Boo G.H."/>
            <person name="Boo S.M."/>
            <person name="Kim K.M."/>
            <person name="Shin Y."/>
            <person name="Jung M."/>
            <person name="Lee S.J."/>
            <person name="Yim H.S."/>
            <person name="Lee J.H."/>
            <person name="Bhattacharya D."/>
            <person name="Yoon H.S."/>
        </authorList>
    </citation>
    <scope>NUCLEOTIDE SEQUENCE [LARGE SCALE GENOMIC DNA]</scope>
    <source>
        <strain evidence="8 9">SKKU-2015</strain>
        <tissue evidence="8">Whole body</tissue>
    </source>
</reference>
<evidence type="ECO:0000256" key="2">
    <source>
        <dbReference type="ARBA" id="ARBA00005817"/>
    </source>
</evidence>
<dbReference type="SMART" id="SM00893">
    <property type="entry name" value="ETF"/>
    <property type="match status" value="1"/>
</dbReference>
<comment type="subunit">
    <text evidence="5">Heterodimer of an alpha and a beta subunit.</text>
</comment>
<dbReference type="InterPro" id="IPR014730">
    <property type="entry name" value="ETF_a/b_N"/>
</dbReference>
<dbReference type="AlphaFoldDB" id="A0A2V3ILJ0"/>
<dbReference type="SUPFAM" id="SSF52467">
    <property type="entry name" value="DHS-like NAD/FAD-binding domain"/>
    <property type="match status" value="1"/>
</dbReference>
<dbReference type="GO" id="GO:0033539">
    <property type="term" value="P:fatty acid beta-oxidation using acyl-CoA dehydrogenase"/>
    <property type="evidence" value="ECO:0007669"/>
    <property type="project" value="TreeGrafter"/>
</dbReference>
<keyword evidence="9" id="KW-1185">Reference proteome</keyword>
<dbReference type="InterPro" id="IPR001308">
    <property type="entry name" value="ETF_a/FixB"/>
</dbReference>
<dbReference type="InterPro" id="IPR029035">
    <property type="entry name" value="DHS-like_NAD/FAD-binding_dom"/>
</dbReference>
<dbReference type="Pfam" id="PF00766">
    <property type="entry name" value="ETF_alpha"/>
    <property type="match status" value="1"/>
</dbReference>
<evidence type="ECO:0000256" key="1">
    <source>
        <dbReference type="ARBA" id="ARBA00004305"/>
    </source>
</evidence>
<dbReference type="EMBL" id="NBIV01000145">
    <property type="protein sequence ID" value="PXF42929.1"/>
    <property type="molecule type" value="Genomic_DNA"/>
</dbReference>
<evidence type="ECO:0000256" key="4">
    <source>
        <dbReference type="ARBA" id="ARBA00022827"/>
    </source>
</evidence>
<comment type="similarity">
    <text evidence="2 5">Belongs to the ETF alpha-subunit/FixB family.</text>
</comment>
<dbReference type="GO" id="GO:0050660">
    <property type="term" value="F:flavin adenine dinucleotide binding"/>
    <property type="evidence" value="ECO:0007669"/>
    <property type="project" value="InterPro"/>
</dbReference>
<keyword evidence="4 5" id="KW-0274">FAD</keyword>
<feature type="binding site" evidence="6">
    <location>
        <begin position="243"/>
        <end position="247"/>
    </location>
    <ligand>
        <name>FAD</name>
        <dbReference type="ChEBI" id="CHEBI:57692"/>
    </ligand>
</feature>
<dbReference type="InterPro" id="IPR033947">
    <property type="entry name" value="ETF_alpha_N"/>
</dbReference>
<proteinExistence type="inferred from homology"/>
<dbReference type="GO" id="GO:0005759">
    <property type="term" value="C:mitochondrial matrix"/>
    <property type="evidence" value="ECO:0007669"/>
    <property type="project" value="UniProtKB-SubCell"/>
</dbReference>
<dbReference type="PANTHER" id="PTHR43153">
    <property type="entry name" value="ELECTRON TRANSFER FLAVOPROTEIN ALPHA"/>
    <property type="match status" value="1"/>
</dbReference>
<dbReference type="Gene3D" id="3.40.50.1220">
    <property type="entry name" value="TPP-binding domain"/>
    <property type="match status" value="1"/>
</dbReference>
<comment type="caution">
    <text evidence="8">The sequence shown here is derived from an EMBL/GenBank/DDBJ whole genome shotgun (WGS) entry which is preliminary data.</text>
</comment>
<comment type="function">
    <text evidence="5">The electron transfer flavoprotein serves as a specific electron acceptor for several dehydrogenases, including five acyl-CoA dehydrogenases, glutaryl-CoA and sarcosine dehydrogenase. It transfers the electrons to the main mitochondrial respiratory chain via ETF-ubiquinone oxidoreductase (ETF dehydrogenase).</text>
</comment>